<dbReference type="Proteomes" id="UP000321249">
    <property type="component" value="Unassembled WGS sequence"/>
</dbReference>
<dbReference type="EMBL" id="VOQQ01000001">
    <property type="protein sequence ID" value="TXC64491.1"/>
    <property type="molecule type" value="Genomic_DNA"/>
</dbReference>
<evidence type="ECO:0000313" key="2">
    <source>
        <dbReference type="EMBL" id="TXC64491.1"/>
    </source>
</evidence>
<dbReference type="GO" id="GO:0006355">
    <property type="term" value="P:regulation of DNA-templated transcription"/>
    <property type="evidence" value="ECO:0007669"/>
    <property type="project" value="InterPro"/>
</dbReference>
<keyword evidence="1" id="KW-0472">Membrane</keyword>
<protein>
    <submittedName>
        <fullName evidence="2">Envelope stress response membrane protein PspB</fullName>
    </submittedName>
</protein>
<keyword evidence="1" id="KW-1133">Transmembrane helix</keyword>
<sequence>MEDVMLPVLIVGILFIGLPWIIFHYVSKWKTAATLTTEDENLLDELHELARRLDERMVTIERIVQAENPNWRSIGQDPVETLLEDRTDRIAEFGSRSNRPSRRT</sequence>
<accession>A0A5C6TX31</accession>
<evidence type="ECO:0000256" key="1">
    <source>
        <dbReference type="SAM" id="Phobius"/>
    </source>
</evidence>
<proteinExistence type="predicted"/>
<keyword evidence="3" id="KW-1185">Reference proteome</keyword>
<organism evidence="2 3">
    <name type="scientific">Allosphingosinicella ginsenosidimutans</name>
    <dbReference type="NCBI Taxonomy" id="1176539"/>
    <lineage>
        <taxon>Bacteria</taxon>
        <taxon>Pseudomonadati</taxon>
        <taxon>Pseudomonadota</taxon>
        <taxon>Alphaproteobacteria</taxon>
        <taxon>Sphingomonadales</taxon>
        <taxon>Sphingomonadaceae</taxon>
        <taxon>Allosphingosinicella</taxon>
    </lineage>
</organism>
<dbReference type="GO" id="GO:0009271">
    <property type="term" value="P:phage shock"/>
    <property type="evidence" value="ECO:0007669"/>
    <property type="project" value="InterPro"/>
</dbReference>
<evidence type="ECO:0000313" key="3">
    <source>
        <dbReference type="Proteomes" id="UP000321249"/>
    </source>
</evidence>
<reference evidence="2 3" key="1">
    <citation type="journal article" date="2015" name="J. Microbiol.">
        <title>Sphingosinicella ginsenosidimutans sp. nov., with ginsenoside converting activity.</title>
        <authorList>
            <person name="Kim J.K."/>
            <person name="Kang M.S."/>
            <person name="Park S.C."/>
            <person name="Kim K.M."/>
            <person name="Choi K."/>
            <person name="Yoon M.H."/>
            <person name="Im W.T."/>
        </authorList>
    </citation>
    <scope>NUCLEOTIDE SEQUENCE [LARGE SCALE GENOMIC DNA]</scope>
    <source>
        <strain evidence="2 3">BS-11</strain>
    </source>
</reference>
<feature type="transmembrane region" description="Helical" evidence="1">
    <location>
        <begin position="6"/>
        <end position="26"/>
    </location>
</feature>
<name>A0A5C6TX31_9SPHN</name>
<keyword evidence="1" id="KW-0812">Transmembrane</keyword>
<dbReference type="NCBIfam" id="TIGR02976">
    <property type="entry name" value="phageshock_pspB"/>
    <property type="match status" value="1"/>
</dbReference>
<dbReference type="OrthoDB" id="7365677at2"/>
<gene>
    <name evidence="2" type="primary">pspB</name>
    <name evidence="2" type="ORF">FRZ32_13010</name>
</gene>
<dbReference type="AlphaFoldDB" id="A0A5C6TX31"/>
<comment type="caution">
    <text evidence="2">The sequence shown here is derived from an EMBL/GenBank/DDBJ whole genome shotgun (WGS) entry which is preliminary data.</text>
</comment>
<dbReference type="RefSeq" id="WP_147043914.1">
    <property type="nucleotide sequence ID" value="NZ_BAABIR010000001.1"/>
</dbReference>
<dbReference type="Pfam" id="PF06667">
    <property type="entry name" value="PspB"/>
    <property type="match status" value="1"/>
</dbReference>
<dbReference type="InterPro" id="IPR009554">
    <property type="entry name" value="Phageshock_PspB"/>
</dbReference>